<protein>
    <submittedName>
        <fullName evidence="2">DUF5615 family PIN-like protein</fullName>
    </submittedName>
</protein>
<proteinExistence type="predicted"/>
<accession>A0ABV6YYE7</accession>
<organism evidence="2 3">
    <name type="scientific">candidate division CSSED10-310 bacterium</name>
    <dbReference type="NCBI Taxonomy" id="2855610"/>
    <lineage>
        <taxon>Bacteria</taxon>
        <taxon>Bacteria division CSSED10-310</taxon>
    </lineage>
</organism>
<evidence type="ECO:0000313" key="3">
    <source>
        <dbReference type="Proteomes" id="UP001594351"/>
    </source>
</evidence>
<name>A0ABV6YYE7_UNCC1</name>
<dbReference type="EMBL" id="JBHPBY010000166">
    <property type="protein sequence ID" value="MFC1851226.1"/>
    <property type="molecule type" value="Genomic_DNA"/>
</dbReference>
<dbReference type="Pfam" id="PF18480">
    <property type="entry name" value="DUF5615"/>
    <property type="match status" value="1"/>
</dbReference>
<gene>
    <name evidence="2" type="ORF">ACFL27_13605</name>
</gene>
<dbReference type="InterPro" id="IPR041049">
    <property type="entry name" value="DUF5615"/>
</dbReference>
<comment type="caution">
    <text evidence="2">The sequence shown here is derived from an EMBL/GenBank/DDBJ whole genome shotgun (WGS) entry which is preliminary data.</text>
</comment>
<evidence type="ECO:0000259" key="1">
    <source>
        <dbReference type="Pfam" id="PF18480"/>
    </source>
</evidence>
<feature type="domain" description="DUF5615" evidence="1">
    <location>
        <begin position="6"/>
        <end position="99"/>
    </location>
</feature>
<reference evidence="2 3" key="1">
    <citation type="submission" date="2024-09" db="EMBL/GenBank/DDBJ databases">
        <title>Laminarin stimulates single cell rates of sulfate reduction while oxygen inhibits transcriptomic activity in coastal marine sediment.</title>
        <authorList>
            <person name="Lindsay M."/>
            <person name="Orcutt B."/>
            <person name="Emerson D."/>
            <person name="Stepanauskas R."/>
            <person name="D'Angelo T."/>
        </authorList>
    </citation>
    <scope>NUCLEOTIDE SEQUENCE [LARGE SCALE GENOMIC DNA]</scope>
    <source>
        <strain evidence="2">SAG AM-311-K15</strain>
    </source>
</reference>
<keyword evidence="3" id="KW-1185">Reference proteome</keyword>
<dbReference type="Proteomes" id="UP001594351">
    <property type="component" value="Unassembled WGS sequence"/>
</dbReference>
<evidence type="ECO:0000313" key="2">
    <source>
        <dbReference type="EMBL" id="MFC1851226.1"/>
    </source>
</evidence>
<sequence length="120" mass="13766">MTGISYLLDENIPHAVRNQLLFHEPDLNVLCVGDQKAPPYGTPDEVILEWVEKNRYILVSRNRRTMPDHLKFHLSQGKHVPGIILLRRGLSLGQLIEDLRLIAHASEIGELRDQIIYLPL</sequence>